<accession>A0ABM9L9V6</accession>
<dbReference type="Proteomes" id="UP001190336">
    <property type="component" value="Chromosome"/>
</dbReference>
<gene>
    <name evidence="2" type="ORF">MU0083_001129</name>
</gene>
<dbReference type="PANTHER" id="PTHR23026:SF123">
    <property type="entry name" value="NAD(P)H NITROREDUCTASE RV3131-RELATED"/>
    <property type="match status" value="1"/>
</dbReference>
<sequence length="331" mass="35798">MLDTTVDAEVLAEAVRLACRAPSLHNSQPWRWVTHGDRLDLYLDSTRAVHGDRSAREALISCGAVLDHLRVATAAAGWTAEIERFPDAAHPEHLATIGFSESERVTAVQRYRASAILTRHTDRLPFLAPANWAPFESVLRNQVEDPVRLYVLADELRSTLAEASQIAESLRLYDASYHAELNWWTAPFEVSDGIPQSALISAAESDRVDIGRTFPVTHNRERRLEVGDDHSKVLLLSTAGDDPADALACGEALSTLLLECAMVGLATCPVSHLTEVPAGRALLAGLVGADDLPQILVRVGGTPALEKPPAPTPRRPLVDVLQVKGLTAGSN</sequence>
<dbReference type="RefSeq" id="WP_308476125.1">
    <property type="nucleotide sequence ID" value="NZ_OY726394.1"/>
</dbReference>
<evidence type="ECO:0000313" key="3">
    <source>
        <dbReference type="Proteomes" id="UP001190336"/>
    </source>
</evidence>
<dbReference type="SUPFAM" id="SSF55469">
    <property type="entry name" value="FMN-dependent nitroreductase-like"/>
    <property type="match status" value="2"/>
</dbReference>
<evidence type="ECO:0000259" key="1">
    <source>
        <dbReference type="Pfam" id="PF00881"/>
    </source>
</evidence>
<reference evidence="2 3" key="1">
    <citation type="submission" date="2023-08" db="EMBL/GenBank/DDBJ databases">
        <authorList>
            <person name="Folkvardsen B D."/>
            <person name="Norman A."/>
        </authorList>
    </citation>
    <scope>NUCLEOTIDE SEQUENCE [LARGE SCALE GENOMIC DNA]</scope>
    <source>
        <strain evidence="2 3">Mu0083</strain>
    </source>
</reference>
<dbReference type="InterPro" id="IPR029479">
    <property type="entry name" value="Nitroreductase"/>
</dbReference>
<dbReference type="NCBIfam" id="NF047509">
    <property type="entry name" value="Rv3131_FMN_oxido"/>
    <property type="match status" value="1"/>
</dbReference>
<dbReference type="Gene3D" id="3.40.109.10">
    <property type="entry name" value="NADH Oxidase"/>
    <property type="match status" value="2"/>
</dbReference>
<dbReference type="PANTHER" id="PTHR23026">
    <property type="entry name" value="NADPH NITROREDUCTASE"/>
    <property type="match status" value="1"/>
</dbReference>
<dbReference type="InterPro" id="IPR000415">
    <property type="entry name" value="Nitroreductase-like"/>
</dbReference>
<dbReference type="Pfam" id="PF00881">
    <property type="entry name" value="Nitroreductase"/>
    <property type="match status" value="1"/>
</dbReference>
<name>A0ABM9L9V6_9MYCO</name>
<organism evidence="2 3">
    <name type="scientific">[Mycobacterium] kokjensenii</name>
    <dbReference type="NCBI Taxonomy" id="3064287"/>
    <lineage>
        <taxon>Bacteria</taxon>
        <taxon>Bacillati</taxon>
        <taxon>Actinomycetota</taxon>
        <taxon>Actinomycetes</taxon>
        <taxon>Mycobacteriales</taxon>
        <taxon>Mycobacteriaceae</taxon>
        <taxon>Mycolicibacter</taxon>
    </lineage>
</organism>
<proteinExistence type="predicted"/>
<evidence type="ECO:0000313" key="2">
    <source>
        <dbReference type="EMBL" id="CAJ1495393.1"/>
    </source>
</evidence>
<protein>
    <submittedName>
        <fullName evidence="2">Nitroreductase family protein</fullName>
    </submittedName>
</protein>
<dbReference type="EMBL" id="OY726394">
    <property type="protein sequence ID" value="CAJ1495393.1"/>
    <property type="molecule type" value="Genomic_DNA"/>
</dbReference>
<feature type="domain" description="Nitroreductase" evidence="1">
    <location>
        <begin position="127"/>
        <end position="299"/>
    </location>
</feature>
<keyword evidence="3" id="KW-1185">Reference proteome</keyword>
<dbReference type="InterPro" id="IPR050627">
    <property type="entry name" value="Nitroreductase/BluB"/>
</dbReference>